<dbReference type="GO" id="GO:0044550">
    <property type="term" value="P:secondary metabolite biosynthetic process"/>
    <property type="evidence" value="ECO:0007669"/>
    <property type="project" value="UniProtKB-ARBA"/>
</dbReference>
<sequence length="278" mass="29712">MFGDFPLSDKIILITGGASGIGFALAKLAVESNAKVIIADLKPSPDSTSIVEAHETVRFSRCDVSKWADLASTISFSVQEFGDVPDVYAANAGVPETERNSFWDDNDEERYSLLDINLSHPIKLTRLAIRALLGKNKKGVVMITASIGGLEGHFSTALYCAAKHGVIGLIKSLAAAEDEAGVKVVGICPGPVRTPLMATVENKLSRTGEKPTFLEPEEIAGRMKELIELGRYRGGMALGVYRPGHVEVVADGSTSALEAMCPPDVMAVRRLIATERSI</sequence>
<reference evidence="4" key="1">
    <citation type="journal article" date="2019" name="Beilstein J. Org. Chem.">
        <title>Nanangenines: drimane sesquiterpenoids as the dominant metabolite cohort of a novel Australian fungus, Aspergillus nanangensis.</title>
        <authorList>
            <person name="Lacey H.J."/>
            <person name="Gilchrist C.L.M."/>
            <person name="Crombie A."/>
            <person name="Kalaitzis J.A."/>
            <person name="Vuong D."/>
            <person name="Rutledge P.J."/>
            <person name="Turner P."/>
            <person name="Pitt J.I."/>
            <person name="Lacey E."/>
            <person name="Chooi Y.H."/>
            <person name="Piggott A.M."/>
        </authorList>
    </citation>
    <scope>NUCLEOTIDE SEQUENCE</scope>
    <source>
        <strain evidence="4">MST-FP2251</strain>
    </source>
</reference>
<gene>
    <name evidence="4" type="ORF">FE257_004447</name>
</gene>
<organism evidence="4 5">
    <name type="scientific">Aspergillus nanangensis</name>
    <dbReference type="NCBI Taxonomy" id="2582783"/>
    <lineage>
        <taxon>Eukaryota</taxon>
        <taxon>Fungi</taxon>
        <taxon>Dikarya</taxon>
        <taxon>Ascomycota</taxon>
        <taxon>Pezizomycotina</taxon>
        <taxon>Eurotiomycetes</taxon>
        <taxon>Eurotiomycetidae</taxon>
        <taxon>Eurotiales</taxon>
        <taxon>Aspergillaceae</taxon>
        <taxon>Aspergillus</taxon>
        <taxon>Aspergillus subgen. Circumdati</taxon>
    </lineage>
</organism>
<dbReference type="Pfam" id="PF00106">
    <property type="entry name" value="adh_short"/>
    <property type="match status" value="1"/>
</dbReference>
<dbReference type="AlphaFoldDB" id="A0AAD4CY23"/>
<evidence type="ECO:0000256" key="1">
    <source>
        <dbReference type="ARBA" id="ARBA00006484"/>
    </source>
</evidence>
<proteinExistence type="inferred from homology"/>
<dbReference type="PANTHER" id="PTHR44229:SF4">
    <property type="entry name" value="15-HYDROXYPROSTAGLANDIN DEHYDROGENASE [NAD(+)]"/>
    <property type="match status" value="1"/>
</dbReference>
<keyword evidence="3" id="KW-0560">Oxidoreductase</keyword>
<dbReference type="InterPro" id="IPR036291">
    <property type="entry name" value="NAD(P)-bd_dom_sf"/>
</dbReference>
<dbReference type="InterPro" id="IPR002347">
    <property type="entry name" value="SDR_fam"/>
</dbReference>
<dbReference type="Proteomes" id="UP001194746">
    <property type="component" value="Unassembled WGS sequence"/>
</dbReference>
<dbReference type="Gene3D" id="3.40.50.720">
    <property type="entry name" value="NAD(P)-binding Rossmann-like Domain"/>
    <property type="match status" value="1"/>
</dbReference>
<evidence type="ECO:0000313" key="5">
    <source>
        <dbReference type="Proteomes" id="UP001194746"/>
    </source>
</evidence>
<protein>
    <submittedName>
        <fullName evidence="4">Uncharacterized protein</fullName>
    </submittedName>
</protein>
<dbReference type="PANTHER" id="PTHR44229">
    <property type="entry name" value="15-HYDROXYPROSTAGLANDIN DEHYDROGENASE [NAD(+)]"/>
    <property type="match status" value="1"/>
</dbReference>
<dbReference type="GO" id="GO:0005737">
    <property type="term" value="C:cytoplasm"/>
    <property type="evidence" value="ECO:0007669"/>
    <property type="project" value="TreeGrafter"/>
</dbReference>
<comment type="caution">
    <text evidence="4">The sequence shown here is derived from an EMBL/GenBank/DDBJ whole genome shotgun (WGS) entry which is preliminary data.</text>
</comment>
<name>A0AAD4CY23_ASPNN</name>
<dbReference type="PRINTS" id="PR00081">
    <property type="entry name" value="GDHRDH"/>
</dbReference>
<dbReference type="EMBL" id="VCAU01000002">
    <property type="protein sequence ID" value="KAF9894826.1"/>
    <property type="molecule type" value="Genomic_DNA"/>
</dbReference>
<dbReference type="SUPFAM" id="SSF51735">
    <property type="entry name" value="NAD(P)-binding Rossmann-fold domains"/>
    <property type="match status" value="1"/>
</dbReference>
<keyword evidence="5" id="KW-1185">Reference proteome</keyword>
<dbReference type="InterPro" id="IPR020904">
    <property type="entry name" value="Sc_DH/Rdtase_CS"/>
</dbReference>
<accession>A0AAD4CY23</accession>
<evidence type="ECO:0000256" key="3">
    <source>
        <dbReference type="ARBA" id="ARBA00023002"/>
    </source>
</evidence>
<reference evidence="4" key="2">
    <citation type="submission" date="2020-02" db="EMBL/GenBank/DDBJ databases">
        <authorList>
            <person name="Gilchrist C.L.M."/>
            <person name="Chooi Y.-H."/>
        </authorList>
    </citation>
    <scope>NUCLEOTIDE SEQUENCE</scope>
    <source>
        <strain evidence="4">MST-FP2251</strain>
    </source>
</reference>
<evidence type="ECO:0000256" key="2">
    <source>
        <dbReference type="ARBA" id="ARBA00022857"/>
    </source>
</evidence>
<comment type="similarity">
    <text evidence="1">Belongs to the short-chain dehydrogenases/reductases (SDR) family.</text>
</comment>
<dbReference type="GO" id="GO:0016616">
    <property type="term" value="F:oxidoreductase activity, acting on the CH-OH group of donors, NAD or NADP as acceptor"/>
    <property type="evidence" value="ECO:0007669"/>
    <property type="project" value="TreeGrafter"/>
</dbReference>
<evidence type="ECO:0000313" key="4">
    <source>
        <dbReference type="EMBL" id="KAF9894826.1"/>
    </source>
</evidence>
<dbReference type="PROSITE" id="PS00061">
    <property type="entry name" value="ADH_SHORT"/>
    <property type="match status" value="1"/>
</dbReference>
<keyword evidence="2" id="KW-0521">NADP</keyword>